<dbReference type="Gene3D" id="1.10.8.430">
    <property type="entry name" value="Helical domain of apoptotic protease-activating factors"/>
    <property type="match status" value="1"/>
</dbReference>
<dbReference type="GO" id="GO:0098542">
    <property type="term" value="P:defense response to other organism"/>
    <property type="evidence" value="ECO:0007669"/>
    <property type="project" value="TreeGrafter"/>
</dbReference>
<organism evidence="6 7">
    <name type="scientific">Ficus carica</name>
    <name type="common">Common fig</name>
    <dbReference type="NCBI Taxonomy" id="3494"/>
    <lineage>
        <taxon>Eukaryota</taxon>
        <taxon>Viridiplantae</taxon>
        <taxon>Streptophyta</taxon>
        <taxon>Embryophyta</taxon>
        <taxon>Tracheophyta</taxon>
        <taxon>Spermatophyta</taxon>
        <taxon>Magnoliopsida</taxon>
        <taxon>eudicotyledons</taxon>
        <taxon>Gunneridae</taxon>
        <taxon>Pentapetalae</taxon>
        <taxon>rosids</taxon>
        <taxon>fabids</taxon>
        <taxon>Rosales</taxon>
        <taxon>Moraceae</taxon>
        <taxon>Ficeae</taxon>
        <taxon>Ficus</taxon>
    </lineage>
</organism>
<accession>A0AA88CSD5</accession>
<dbReference type="Gene3D" id="1.10.10.10">
    <property type="entry name" value="Winged helix-like DNA-binding domain superfamily/Winged helix DNA-binding domain"/>
    <property type="match status" value="1"/>
</dbReference>
<dbReference type="InterPro" id="IPR032675">
    <property type="entry name" value="LRR_dom_sf"/>
</dbReference>
<keyword evidence="1" id="KW-0677">Repeat</keyword>
<dbReference type="InterPro" id="IPR055414">
    <property type="entry name" value="LRR_R13L4/SHOC2-like"/>
</dbReference>
<name>A0AA88CSD5_FICCA</name>
<comment type="caution">
    <text evidence="6">The sequence shown here is derived from an EMBL/GenBank/DDBJ whole genome shotgun (WGS) entry which is preliminary data.</text>
</comment>
<dbReference type="InterPro" id="IPR058922">
    <property type="entry name" value="WHD_DRP"/>
</dbReference>
<evidence type="ECO:0000313" key="6">
    <source>
        <dbReference type="EMBL" id="GMN29710.1"/>
    </source>
</evidence>
<dbReference type="Pfam" id="PF23598">
    <property type="entry name" value="LRR_14"/>
    <property type="match status" value="1"/>
</dbReference>
<evidence type="ECO:0000259" key="3">
    <source>
        <dbReference type="Pfam" id="PF00931"/>
    </source>
</evidence>
<dbReference type="PANTHER" id="PTHR23155">
    <property type="entry name" value="DISEASE RESISTANCE PROTEIN RP"/>
    <property type="match status" value="1"/>
</dbReference>
<evidence type="ECO:0008006" key="8">
    <source>
        <dbReference type="Google" id="ProtNLM"/>
    </source>
</evidence>
<feature type="domain" description="NB-ARC" evidence="3">
    <location>
        <begin position="168"/>
        <end position="327"/>
    </location>
</feature>
<dbReference type="AlphaFoldDB" id="A0AA88CSD5"/>
<dbReference type="PANTHER" id="PTHR23155:SF1205">
    <property type="entry name" value="DISEASE RESISTANCE PROTEIN RPM1"/>
    <property type="match status" value="1"/>
</dbReference>
<dbReference type="PRINTS" id="PR00364">
    <property type="entry name" value="DISEASERSIST"/>
</dbReference>
<dbReference type="EMBL" id="BTGU01000002">
    <property type="protein sequence ID" value="GMN29710.1"/>
    <property type="molecule type" value="Genomic_DNA"/>
</dbReference>
<protein>
    <recommendedName>
        <fullName evidence="8">NB-ARC domain-containing protein</fullName>
    </recommendedName>
</protein>
<dbReference type="InterPro" id="IPR036388">
    <property type="entry name" value="WH-like_DNA-bd_sf"/>
</dbReference>
<dbReference type="Gene3D" id="3.80.10.10">
    <property type="entry name" value="Ribonuclease Inhibitor"/>
    <property type="match status" value="1"/>
</dbReference>
<dbReference type="Pfam" id="PF00931">
    <property type="entry name" value="NB-ARC"/>
    <property type="match status" value="1"/>
</dbReference>
<dbReference type="SUPFAM" id="SSF52540">
    <property type="entry name" value="P-loop containing nucleoside triphosphate hydrolases"/>
    <property type="match status" value="1"/>
</dbReference>
<dbReference type="InterPro" id="IPR002182">
    <property type="entry name" value="NB-ARC"/>
</dbReference>
<dbReference type="FunFam" id="1.10.10.10:FF:000322">
    <property type="entry name" value="Probable disease resistance protein At1g63360"/>
    <property type="match status" value="1"/>
</dbReference>
<dbReference type="Proteomes" id="UP001187192">
    <property type="component" value="Unassembled WGS sequence"/>
</dbReference>
<keyword evidence="7" id="KW-1185">Reference proteome</keyword>
<sequence length="924" mass="105672">MEVLAAVAESVPVALSLAEKALKILDGGENSEATESIETLKNMLSNFQNCLSFFMEEGQQGRNLNGNLVNNIRDLTFDIEHAIDEFMFDVPFHDHTSRFVKCLHDKAYSYNNGTAVRKLSTRRKRIEEKARDPYNNPTVGVPLPTSATRTDDFSMHQNVGGEEMVGFEKQRKDLVQQLINGDSKRATIQVVGPGGSGKTFLVNDVYKDSKIKKRFDRKAWIHMPQHFKVTDRGLLLDYMKEELGLRPGKTLQQYLEGKRYLIVLDNVWSKQDYAYIANFLPRNFTGSRVIITTRNSNVDDKPDHTHKIDGLNEEEAYTLFCKKAFPDGTCPEDLMKLSQDIIERCDRLPLAISTVGTLLSKKRPIKSEWMGFCKNIGSEIKNHDSFQFNSFLEASFVNLPSNLRSCFFYFSLFPAGHSIERGRLLRSWIGEGFLEEVSGKTMEEVAETSLNDLIARSLVRVSTLEIDGRVRSCNVLRIHHDITVHLYGKEENFIKVINEQNPGASVGKVRRLSVHHNNIAAKLLEISDPSLVRTLFAFEHKDASSESSPIIPGTTANQMKNMLHLFKLLKVLDLQGMPLNYFPKDISSFVLLRCLNLRQTNIKKVPRSIKKLSFLEILDLKYTLVTKLPKFIYKLQKLSHLLVSFRGSQDNLSAGEAQGVKVYAGIGVLSKSLQKVSLINVKNQTKFIEELGKLTQLRKLGLADIKRESGVDVFRSIQKMIKLMTLDLRAREGEYLDLNDDDMEIPHEHIQHLYLKGRLESLPRWISSTSLPSLVKVVLKGSKLNEEQSIALEALGALRNLMELEMIEYYTGKRLVFRAQMFKRLKKLHIEKFEQLLEVSLEKEALATLEKLTIRRCMQLKPLPRSYRAGHIKEFWAFEMSNDFISDIRRRIAKGEMQPDCFQTTSNHSSSTTHVERLAWLRWF</sequence>
<reference evidence="6" key="1">
    <citation type="submission" date="2023-07" db="EMBL/GenBank/DDBJ databases">
        <title>draft genome sequence of fig (Ficus carica).</title>
        <authorList>
            <person name="Takahashi T."/>
            <person name="Nishimura K."/>
        </authorList>
    </citation>
    <scope>NUCLEOTIDE SEQUENCE</scope>
</reference>
<proteinExistence type="predicted"/>
<evidence type="ECO:0000256" key="2">
    <source>
        <dbReference type="ARBA" id="ARBA00022821"/>
    </source>
</evidence>
<gene>
    <name evidence="6" type="ORF">TIFTF001_002530</name>
</gene>
<dbReference type="Pfam" id="PF23559">
    <property type="entry name" value="WHD_DRP"/>
    <property type="match status" value="1"/>
</dbReference>
<dbReference type="Gene3D" id="1.20.5.4130">
    <property type="match status" value="1"/>
</dbReference>
<dbReference type="Gramene" id="FCD_00023665-RA">
    <property type="protein sequence ID" value="FCD_00023665-RA:cds"/>
    <property type="gene ID" value="FCD_00023665"/>
</dbReference>
<dbReference type="GO" id="GO:0043531">
    <property type="term" value="F:ADP binding"/>
    <property type="evidence" value="ECO:0007669"/>
    <property type="project" value="InterPro"/>
</dbReference>
<dbReference type="SUPFAM" id="SSF52058">
    <property type="entry name" value="L domain-like"/>
    <property type="match status" value="1"/>
</dbReference>
<evidence type="ECO:0000313" key="7">
    <source>
        <dbReference type="Proteomes" id="UP001187192"/>
    </source>
</evidence>
<feature type="domain" description="Disease resistance R13L4/SHOC-2-like LRR" evidence="5">
    <location>
        <begin position="557"/>
        <end position="855"/>
    </location>
</feature>
<evidence type="ECO:0000259" key="5">
    <source>
        <dbReference type="Pfam" id="PF23598"/>
    </source>
</evidence>
<dbReference type="InterPro" id="IPR027417">
    <property type="entry name" value="P-loop_NTPase"/>
</dbReference>
<dbReference type="InterPro" id="IPR044974">
    <property type="entry name" value="Disease_R_plants"/>
</dbReference>
<evidence type="ECO:0000256" key="1">
    <source>
        <dbReference type="ARBA" id="ARBA00022737"/>
    </source>
</evidence>
<evidence type="ECO:0000259" key="4">
    <source>
        <dbReference type="Pfam" id="PF23559"/>
    </source>
</evidence>
<dbReference type="InterPro" id="IPR042197">
    <property type="entry name" value="Apaf_helical"/>
</dbReference>
<dbReference type="Gene3D" id="3.40.50.300">
    <property type="entry name" value="P-loop containing nucleotide triphosphate hydrolases"/>
    <property type="match status" value="1"/>
</dbReference>
<feature type="domain" description="Disease resistance protein winged helix" evidence="4">
    <location>
        <begin position="412"/>
        <end position="482"/>
    </location>
</feature>
<keyword evidence="2" id="KW-0611">Plant defense</keyword>